<keyword evidence="3 6" id="KW-0808">Transferase</keyword>
<name>A0AAD5DNX9_9CHLO</name>
<evidence type="ECO:0000256" key="3">
    <source>
        <dbReference type="ARBA" id="ARBA00022679"/>
    </source>
</evidence>
<evidence type="ECO:0000256" key="6">
    <source>
        <dbReference type="PROSITE-ProRule" id="PRU01023"/>
    </source>
</evidence>
<reference evidence="9" key="1">
    <citation type="submission" date="2020-11" db="EMBL/GenBank/DDBJ databases">
        <title>Chlorella ohadii genome sequencing and assembly.</title>
        <authorList>
            <person name="Murik O."/>
            <person name="Treves H."/>
            <person name="Kedem I."/>
            <person name="Shotland Y."/>
            <person name="Kaplan A."/>
        </authorList>
    </citation>
    <scope>NUCLEOTIDE SEQUENCE</scope>
    <source>
        <strain evidence="9">1</strain>
    </source>
</reference>
<comment type="caution">
    <text evidence="9">The sequence shown here is derived from an EMBL/GenBank/DDBJ whole genome shotgun (WGS) entry which is preliminary data.</text>
</comment>
<dbReference type="PRINTS" id="PR02008">
    <property type="entry name" value="RCMTFAMILY"/>
</dbReference>
<dbReference type="EMBL" id="JADXDR010000095">
    <property type="protein sequence ID" value="KAI7839769.1"/>
    <property type="molecule type" value="Genomic_DNA"/>
</dbReference>
<dbReference type="PANTHER" id="PTHR22807">
    <property type="entry name" value="NOP2 YEAST -RELATED NOL1/NOP2/FMU SUN DOMAIN-CONTAINING"/>
    <property type="match status" value="1"/>
</dbReference>
<dbReference type="InterPro" id="IPR035926">
    <property type="entry name" value="NusB-like_sf"/>
</dbReference>
<feature type="binding site" evidence="6">
    <location>
        <position position="363"/>
    </location>
    <ligand>
        <name>S-adenosyl-L-methionine</name>
        <dbReference type="ChEBI" id="CHEBI:59789"/>
    </ligand>
</feature>
<dbReference type="InterPro" id="IPR023267">
    <property type="entry name" value="RCMT"/>
</dbReference>
<evidence type="ECO:0000259" key="8">
    <source>
        <dbReference type="PROSITE" id="PS51686"/>
    </source>
</evidence>
<keyword evidence="4 6" id="KW-0949">S-adenosyl-L-methionine</keyword>
<dbReference type="GO" id="GO:0006355">
    <property type="term" value="P:regulation of DNA-templated transcription"/>
    <property type="evidence" value="ECO:0007669"/>
    <property type="project" value="InterPro"/>
</dbReference>
<sequence length="572" mass="61162">MQLWKDRLAAMRPTERSAAVAQLLRIEEEGAFAGLVGGSPGADTDETAADSDDAEEAPAGQQQRQQQQQGGDAWTRGLDARDKRAVTDLVASVTRWRRRLDYVIEACSGRRMADLDAPLRQILRIGALELVEQGAPSHTVNEHVELAKRIMHKGSGGVANFVLREIARRREAGTLPQPPPPAKGMSREQAAEALAVGASHPTWLVAGWLQQYGPKATMELLRWNNRKPHHAVRLAPGLDPAAVCKRLQGLDVAAQPSRYLPREFITVQQNMQGLLASGLIGSGQGQVQDEAAGLVVALLQPQPGEDLLDACAAPGGKTLFAAARMQGQGSVLALDIGRSRLTALRRMAARQQHGRIVSTRAADLRDFAEMLARRRRLAATGGEEAQQAQQEAEQEAEQAQQAQQGPSEAAEASAAAGDDAADSGHKPWPTQFDRVLLDAPCSGTGVLAKRADLRWRRTPEQIEHMASLQGELLAAAASLVKPGGVLVYSTCSLEASENQQQVAAFLAAHPDFAVEPPPAEAGIPAHCLSPEGYLLMLPHVHGTDGAFAVRLRRSGDNESSSAAAEEAAWPTS</sequence>
<dbReference type="Pfam" id="PF01029">
    <property type="entry name" value="NusB"/>
    <property type="match status" value="1"/>
</dbReference>
<dbReference type="InterPro" id="IPR049560">
    <property type="entry name" value="MeTrfase_RsmB-F_NOP2_cat"/>
</dbReference>
<dbReference type="AlphaFoldDB" id="A0AAD5DNX9"/>
<dbReference type="InterPro" id="IPR018314">
    <property type="entry name" value="RsmB/NOL1/NOP2-like_CS"/>
</dbReference>
<protein>
    <recommendedName>
        <fullName evidence="8">SAM-dependent MTase RsmB/NOP-type domain-containing protein</fullName>
    </recommendedName>
</protein>
<dbReference type="InterPro" id="IPR029063">
    <property type="entry name" value="SAM-dependent_MTases_sf"/>
</dbReference>
<dbReference type="Gene3D" id="1.10.940.10">
    <property type="entry name" value="NusB-like"/>
    <property type="match status" value="1"/>
</dbReference>
<feature type="compositionally biased region" description="Low complexity" evidence="7">
    <location>
        <begin position="378"/>
        <end position="418"/>
    </location>
</feature>
<evidence type="ECO:0000313" key="9">
    <source>
        <dbReference type="EMBL" id="KAI7839769.1"/>
    </source>
</evidence>
<dbReference type="GO" id="GO:0003723">
    <property type="term" value="F:RNA binding"/>
    <property type="evidence" value="ECO:0007669"/>
    <property type="project" value="UniProtKB-UniRule"/>
</dbReference>
<dbReference type="InterPro" id="IPR054728">
    <property type="entry name" value="RsmB-like_ferredoxin"/>
</dbReference>
<organism evidence="9 10">
    <name type="scientific">Chlorella ohadii</name>
    <dbReference type="NCBI Taxonomy" id="2649997"/>
    <lineage>
        <taxon>Eukaryota</taxon>
        <taxon>Viridiplantae</taxon>
        <taxon>Chlorophyta</taxon>
        <taxon>core chlorophytes</taxon>
        <taxon>Trebouxiophyceae</taxon>
        <taxon>Chlorellales</taxon>
        <taxon>Chlorellaceae</taxon>
        <taxon>Chlorella clade</taxon>
        <taxon>Chlorella</taxon>
    </lineage>
</organism>
<keyword evidence="2 6" id="KW-0489">Methyltransferase</keyword>
<dbReference type="Pfam" id="PF01189">
    <property type="entry name" value="Methyltr_RsmB-F"/>
    <property type="match status" value="2"/>
</dbReference>
<dbReference type="Gene3D" id="3.40.50.150">
    <property type="entry name" value="Vaccinia Virus protein VP39"/>
    <property type="match status" value="1"/>
</dbReference>
<evidence type="ECO:0000256" key="5">
    <source>
        <dbReference type="ARBA" id="ARBA00022884"/>
    </source>
</evidence>
<dbReference type="Proteomes" id="UP001205105">
    <property type="component" value="Unassembled WGS sequence"/>
</dbReference>
<feature type="binding site" evidence="6">
    <location>
        <begin position="311"/>
        <end position="317"/>
    </location>
    <ligand>
        <name>S-adenosyl-L-methionine</name>
        <dbReference type="ChEBI" id="CHEBI:59789"/>
    </ligand>
</feature>
<dbReference type="Pfam" id="PF22458">
    <property type="entry name" value="RsmF-B_ferredox"/>
    <property type="match status" value="1"/>
</dbReference>
<comment type="similarity">
    <text evidence="1 6">Belongs to the class I-like SAM-binding methyltransferase superfamily. RsmB/NOP family.</text>
</comment>
<dbReference type="GO" id="GO:0001510">
    <property type="term" value="P:RNA methylation"/>
    <property type="evidence" value="ECO:0007669"/>
    <property type="project" value="InterPro"/>
</dbReference>
<feature type="region of interest" description="Disordered" evidence="7">
    <location>
        <begin position="378"/>
        <end position="429"/>
    </location>
</feature>
<evidence type="ECO:0000256" key="4">
    <source>
        <dbReference type="ARBA" id="ARBA00022691"/>
    </source>
</evidence>
<evidence type="ECO:0000256" key="1">
    <source>
        <dbReference type="ARBA" id="ARBA00007494"/>
    </source>
</evidence>
<evidence type="ECO:0000256" key="7">
    <source>
        <dbReference type="SAM" id="MobiDB-lite"/>
    </source>
</evidence>
<dbReference type="InterPro" id="IPR001678">
    <property type="entry name" value="MeTrfase_RsmB-F_NOP2_dom"/>
</dbReference>
<accession>A0AAD5DNX9</accession>
<feature type="region of interest" description="Disordered" evidence="7">
    <location>
        <begin position="34"/>
        <end position="78"/>
    </location>
</feature>
<keyword evidence="10" id="KW-1185">Reference proteome</keyword>
<feature type="domain" description="SAM-dependent MTase RsmB/NOP-type" evidence="8">
    <location>
        <begin position="220"/>
        <end position="554"/>
    </location>
</feature>
<proteinExistence type="inferred from homology"/>
<dbReference type="SUPFAM" id="SSF53335">
    <property type="entry name" value="S-adenosyl-L-methionine-dependent methyltransferases"/>
    <property type="match status" value="1"/>
</dbReference>
<evidence type="ECO:0000256" key="2">
    <source>
        <dbReference type="ARBA" id="ARBA00022603"/>
    </source>
</evidence>
<dbReference type="PANTHER" id="PTHR22807:SF61">
    <property type="entry name" value="NOL1_NOP2_SUN FAMILY PROTEIN _ ANTITERMINATION NUSB DOMAIN-CONTAINING PROTEIN"/>
    <property type="match status" value="1"/>
</dbReference>
<feature type="binding site" evidence="6">
    <location>
        <position position="335"/>
    </location>
    <ligand>
        <name>S-adenosyl-L-methionine</name>
        <dbReference type="ChEBI" id="CHEBI:59789"/>
    </ligand>
</feature>
<gene>
    <name evidence="9" type="ORF">COHA_006570</name>
</gene>
<dbReference type="InterPro" id="IPR006027">
    <property type="entry name" value="NusB_RsmB_TIM44"/>
</dbReference>
<dbReference type="PROSITE" id="PS01153">
    <property type="entry name" value="NOL1_NOP2_SUN"/>
    <property type="match status" value="1"/>
</dbReference>
<dbReference type="GO" id="GO:0008173">
    <property type="term" value="F:RNA methyltransferase activity"/>
    <property type="evidence" value="ECO:0007669"/>
    <property type="project" value="InterPro"/>
</dbReference>
<feature type="binding site" evidence="6">
    <location>
        <position position="438"/>
    </location>
    <ligand>
        <name>S-adenosyl-L-methionine</name>
        <dbReference type="ChEBI" id="CHEBI:59789"/>
    </ligand>
</feature>
<feature type="compositionally biased region" description="Low complexity" evidence="7">
    <location>
        <begin position="60"/>
        <end position="71"/>
    </location>
</feature>
<feature type="active site" description="Nucleophile" evidence="6">
    <location>
        <position position="491"/>
    </location>
</feature>
<feature type="compositionally biased region" description="Acidic residues" evidence="7">
    <location>
        <begin position="43"/>
        <end position="56"/>
    </location>
</feature>
<dbReference type="SUPFAM" id="SSF48013">
    <property type="entry name" value="NusB-like"/>
    <property type="match status" value="1"/>
</dbReference>
<dbReference type="PROSITE" id="PS51686">
    <property type="entry name" value="SAM_MT_RSMB_NOP"/>
    <property type="match status" value="1"/>
</dbReference>
<keyword evidence="5 6" id="KW-0694">RNA-binding</keyword>
<evidence type="ECO:0000313" key="10">
    <source>
        <dbReference type="Proteomes" id="UP001205105"/>
    </source>
</evidence>